<gene>
    <name evidence="1" type="ORF">GCM10009547_43610</name>
</gene>
<protein>
    <submittedName>
        <fullName evidence="1">DinB family protein</fullName>
    </submittedName>
</protein>
<keyword evidence="2" id="KW-1185">Reference proteome</keyword>
<name>A0ABP3SDX4_9ACTN</name>
<organism evidence="1 2">
    <name type="scientific">Sporichthya brevicatena</name>
    <dbReference type="NCBI Taxonomy" id="171442"/>
    <lineage>
        <taxon>Bacteria</taxon>
        <taxon>Bacillati</taxon>
        <taxon>Actinomycetota</taxon>
        <taxon>Actinomycetes</taxon>
        <taxon>Sporichthyales</taxon>
        <taxon>Sporichthyaceae</taxon>
        <taxon>Sporichthya</taxon>
    </lineage>
</organism>
<accession>A0ABP3SDX4</accession>
<dbReference type="RefSeq" id="WP_344608771.1">
    <property type="nucleotide sequence ID" value="NZ_BAAAHE010000047.1"/>
</dbReference>
<dbReference type="Gene3D" id="1.20.120.450">
    <property type="entry name" value="dinb family like domain"/>
    <property type="match status" value="1"/>
</dbReference>
<sequence>MSDRERSDLLDTLRHHRHLLRHTAFGLRDDQARTRSTVSELTVGGLIQHVTRMESRWAGFLGRGTEAFGTDPEAAHAAHRASFVMREDQTLEEILAAHAAQAARTDDLVRSVDLDADHALPVTPWWPEGTRWTCRRAIHHVVAETAQHAGHADIIREALDGQKSMG</sequence>
<evidence type="ECO:0000313" key="2">
    <source>
        <dbReference type="Proteomes" id="UP001500957"/>
    </source>
</evidence>
<dbReference type="InterPro" id="IPR034660">
    <property type="entry name" value="DinB/YfiT-like"/>
</dbReference>
<proteinExistence type="predicted"/>
<comment type="caution">
    <text evidence="1">The sequence shown here is derived from an EMBL/GenBank/DDBJ whole genome shotgun (WGS) entry which is preliminary data.</text>
</comment>
<dbReference type="SUPFAM" id="SSF109854">
    <property type="entry name" value="DinB/YfiT-like putative metalloenzymes"/>
    <property type="match status" value="1"/>
</dbReference>
<reference evidence="2" key="1">
    <citation type="journal article" date="2019" name="Int. J. Syst. Evol. Microbiol.">
        <title>The Global Catalogue of Microorganisms (GCM) 10K type strain sequencing project: providing services to taxonomists for standard genome sequencing and annotation.</title>
        <authorList>
            <consortium name="The Broad Institute Genomics Platform"/>
            <consortium name="The Broad Institute Genome Sequencing Center for Infectious Disease"/>
            <person name="Wu L."/>
            <person name="Ma J."/>
        </authorList>
    </citation>
    <scope>NUCLEOTIDE SEQUENCE [LARGE SCALE GENOMIC DNA]</scope>
    <source>
        <strain evidence="2">JCM 10671</strain>
    </source>
</reference>
<dbReference type="EMBL" id="BAAAHE010000047">
    <property type="protein sequence ID" value="GAA0634790.1"/>
    <property type="molecule type" value="Genomic_DNA"/>
</dbReference>
<dbReference type="InterPro" id="IPR007061">
    <property type="entry name" value="MST-like"/>
</dbReference>
<evidence type="ECO:0000313" key="1">
    <source>
        <dbReference type="EMBL" id="GAA0634790.1"/>
    </source>
</evidence>
<dbReference type="Pfam" id="PF04978">
    <property type="entry name" value="MST"/>
    <property type="match status" value="1"/>
</dbReference>
<dbReference type="Proteomes" id="UP001500957">
    <property type="component" value="Unassembled WGS sequence"/>
</dbReference>